<proteinExistence type="predicted"/>
<evidence type="ECO:0000313" key="3">
    <source>
        <dbReference type="WBParaSite" id="BPAG_0000753901-mRNA-1"/>
    </source>
</evidence>
<gene>
    <name evidence="1" type="ORF">BPAG_LOCUS7503</name>
</gene>
<protein>
    <submittedName>
        <fullName evidence="3">Transposase</fullName>
    </submittedName>
</protein>
<keyword evidence="2" id="KW-1185">Reference proteome</keyword>
<dbReference type="WBParaSite" id="BPAG_0000753901-mRNA-1">
    <property type="protein sequence ID" value="BPAG_0000753901-mRNA-1"/>
    <property type="gene ID" value="BPAG_0000753901"/>
</dbReference>
<dbReference type="AlphaFoldDB" id="A0A0N4TH51"/>
<sequence>MSEAGLLPIKIHDHYLVTGNTDDREVVDSAAFVEIEDSRPVLMEVQVAKCSLQNVSA</sequence>
<evidence type="ECO:0000313" key="2">
    <source>
        <dbReference type="Proteomes" id="UP000278627"/>
    </source>
</evidence>
<accession>A0A0N4TH51</accession>
<reference evidence="3" key="1">
    <citation type="submission" date="2017-02" db="UniProtKB">
        <authorList>
            <consortium name="WormBaseParasite"/>
        </authorList>
    </citation>
    <scope>IDENTIFICATION</scope>
</reference>
<name>A0A0N4TH51_BRUPA</name>
<organism evidence="3">
    <name type="scientific">Brugia pahangi</name>
    <name type="common">Filarial nematode worm</name>
    <dbReference type="NCBI Taxonomy" id="6280"/>
    <lineage>
        <taxon>Eukaryota</taxon>
        <taxon>Metazoa</taxon>
        <taxon>Ecdysozoa</taxon>
        <taxon>Nematoda</taxon>
        <taxon>Chromadorea</taxon>
        <taxon>Rhabditida</taxon>
        <taxon>Spirurina</taxon>
        <taxon>Spiruromorpha</taxon>
        <taxon>Filarioidea</taxon>
        <taxon>Onchocercidae</taxon>
        <taxon>Brugia</taxon>
    </lineage>
</organism>
<dbReference type="Proteomes" id="UP000278627">
    <property type="component" value="Unassembled WGS sequence"/>
</dbReference>
<reference evidence="1 2" key="2">
    <citation type="submission" date="2018-11" db="EMBL/GenBank/DDBJ databases">
        <authorList>
            <consortium name="Pathogen Informatics"/>
        </authorList>
    </citation>
    <scope>NUCLEOTIDE SEQUENCE [LARGE SCALE GENOMIC DNA]</scope>
</reference>
<evidence type="ECO:0000313" key="1">
    <source>
        <dbReference type="EMBL" id="VDN88689.1"/>
    </source>
</evidence>
<dbReference type="EMBL" id="UZAD01008600">
    <property type="protein sequence ID" value="VDN88689.1"/>
    <property type="molecule type" value="Genomic_DNA"/>
</dbReference>